<dbReference type="EMBL" id="QFYR01000003">
    <property type="protein sequence ID" value="RAK52236.1"/>
    <property type="molecule type" value="Genomic_DNA"/>
</dbReference>
<keyword evidence="5 9" id="KW-0798">TonB box</keyword>
<keyword evidence="10" id="KW-0732">Signal</keyword>
<comment type="caution">
    <text evidence="13">The sequence shown here is derived from an EMBL/GenBank/DDBJ whole genome shotgun (WGS) entry which is preliminary data.</text>
</comment>
<dbReference type="OrthoDB" id="7051241at2"/>
<evidence type="ECO:0000256" key="7">
    <source>
        <dbReference type="ARBA" id="ARBA00023237"/>
    </source>
</evidence>
<protein>
    <submittedName>
        <fullName evidence="13">TonB-dependent receptor</fullName>
    </submittedName>
</protein>
<keyword evidence="14" id="KW-1185">Reference proteome</keyword>
<accession>A0A328ADD7</accession>
<dbReference type="PANTHER" id="PTHR47234:SF3">
    <property type="entry name" value="SECRETIN_TONB SHORT N-TERMINAL DOMAIN-CONTAINING PROTEIN"/>
    <property type="match status" value="1"/>
</dbReference>
<comment type="similarity">
    <text evidence="8 9">Belongs to the TonB-dependent receptor family.</text>
</comment>
<evidence type="ECO:0000313" key="14">
    <source>
        <dbReference type="Proteomes" id="UP000249725"/>
    </source>
</evidence>
<reference evidence="14" key="1">
    <citation type="submission" date="2018-05" db="EMBL/GenBank/DDBJ databases">
        <authorList>
            <person name="Li X."/>
        </authorList>
    </citation>
    <scope>NUCLEOTIDE SEQUENCE [LARGE SCALE GENOMIC DNA]</scope>
    <source>
        <strain evidence="14">YIM 73061</strain>
    </source>
</reference>
<dbReference type="Pfam" id="PF00593">
    <property type="entry name" value="TonB_dep_Rec_b-barrel"/>
    <property type="match status" value="1"/>
</dbReference>
<evidence type="ECO:0000256" key="5">
    <source>
        <dbReference type="ARBA" id="ARBA00023077"/>
    </source>
</evidence>
<organism evidence="13 14">
    <name type="scientific">Phenylobacterium deserti</name>
    <dbReference type="NCBI Taxonomy" id="1914756"/>
    <lineage>
        <taxon>Bacteria</taxon>
        <taxon>Pseudomonadati</taxon>
        <taxon>Pseudomonadota</taxon>
        <taxon>Alphaproteobacteria</taxon>
        <taxon>Caulobacterales</taxon>
        <taxon>Caulobacteraceae</taxon>
        <taxon>Phenylobacterium</taxon>
    </lineage>
</organism>
<keyword evidence="7 8" id="KW-0998">Cell outer membrane</keyword>
<dbReference type="PROSITE" id="PS52016">
    <property type="entry name" value="TONB_DEPENDENT_REC_3"/>
    <property type="match status" value="1"/>
</dbReference>
<feature type="domain" description="TonB-dependent receptor plug" evidence="12">
    <location>
        <begin position="50"/>
        <end position="169"/>
    </location>
</feature>
<dbReference type="InterPro" id="IPR039426">
    <property type="entry name" value="TonB-dep_rcpt-like"/>
</dbReference>
<keyword evidence="13" id="KW-0675">Receptor</keyword>
<dbReference type="Pfam" id="PF07715">
    <property type="entry name" value="Plug"/>
    <property type="match status" value="1"/>
</dbReference>
<proteinExistence type="inferred from homology"/>
<evidence type="ECO:0000256" key="6">
    <source>
        <dbReference type="ARBA" id="ARBA00023136"/>
    </source>
</evidence>
<comment type="subcellular location">
    <subcellularLocation>
        <location evidence="1 8">Cell outer membrane</location>
        <topology evidence="1 8">Multi-pass membrane protein</topology>
    </subcellularLocation>
</comment>
<evidence type="ECO:0000256" key="3">
    <source>
        <dbReference type="ARBA" id="ARBA00022452"/>
    </source>
</evidence>
<dbReference type="Gene3D" id="2.40.170.20">
    <property type="entry name" value="TonB-dependent receptor, beta-barrel domain"/>
    <property type="match status" value="1"/>
</dbReference>
<feature type="chain" id="PRO_5016464489" evidence="10">
    <location>
        <begin position="24"/>
        <end position="801"/>
    </location>
</feature>
<dbReference type="Gene3D" id="2.170.130.10">
    <property type="entry name" value="TonB-dependent receptor, plug domain"/>
    <property type="match status" value="1"/>
</dbReference>
<feature type="domain" description="TonB-dependent receptor-like beta-barrel" evidence="11">
    <location>
        <begin position="280"/>
        <end position="760"/>
    </location>
</feature>
<dbReference type="InterPro" id="IPR036942">
    <property type="entry name" value="Beta-barrel_TonB_sf"/>
</dbReference>
<dbReference type="Proteomes" id="UP000249725">
    <property type="component" value="Unassembled WGS sequence"/>
</dbReference>
<dbReference type="CDD" id="cd01347">
    <property type="entry name" value="ligand_gated_channel"/>
    <property type="match status" value="1"/>
</dbReference>
<evidence type="ECO:0000259" key="11">
    <source>
        <dbReference type="Pfam" id="PF00593"/>
    </source>
</evidence>
<dbReference type="PANTHER" id="PTHR47234">
    <property type="match status" value="1"/>
</dbReference>
<evidence type="ECO:0000256" key="8">
    <source>
        <dbReference type="PROSITE-ProRule" id="PRU01360"/>
    </source>
</evidence>
<evidence type="ECO:0000256" key="9">
    <source>
        <dbReference type="RuleBase" id="RU003357"/>
    </source>
</evidence>
<dbReference type="GO" id="GO:0009279">
    <property type="term" value="C:cell outer membrane"/>
    <property type="evidence" value="ECO:0007669"/>
    <property type="project" value="UniProtKB-SubCell"/>
</dbReference>
<keyword evidence="4 8" id="KW-0812">Transmembrane</keyword>
<evidence type="ECO:0000313" key="13">
    <source>
        <dbReference type="EMBL" id="RAK52236.1"/>
    </source>
</evidence>
<dbReference type="InterPro" id="IPR000531">
    <property type="entry name" value="Beta-barrel_TonB"/>
</dbReference>
<evidence type="ECO:0000256" key="10">
    <source>
        <dbReference type="SAM" id="SignalP"/>
    </source>
</evidence>
<dbReference type="AlphaFoldDB" id="A0A328ADD7"/>
<dbReference type="RefSeq" id="WP_111515560.1">
    <property type="nucleotide sequence ID" value="NZ_QFYR01000003.1"/>
</dbReference>
<dbReference type="InterPro" id="IPR012910">
    <property type="entry name" value="Plug_dom"/>
</dbReference>
<name>A0A328ADD7_9CAUL</name>
<sequence length="801" mass="85663">MRYRVLLFAAASAANLLATAAVAQTQPADTADVEEVVVTGTRAQARSRLESLSPVDVVSARSLEQQGRTELAAQLQATVPSITFPRPSGTDATDAVRPLTLRGQGPDQTLVLINGSRAHSSAVLNTNGSVGRGSAAVDLNTIPSTAISHIEVLRDGASALYGSDAIAGVINILLREADHGGGASVTYGQYVSGYKGFYGGDRDFRDGQTVTVNGWQGLKLGSDGFLTVSAEYRDRDHTNRADVDPRFGVVTGRSGDGDVKDGSIYLNAGKPLAAGFEARGWAGYQHRDGQNAALYRTPTEARNIPSIYPNGFVPLINVTSDDANFGLGLRGDIAGWRSDFTISYGWNEVEYGVENTLNASFGPTSPRSFYAGTTKYDQLVGNADFSRDFDLGLAGPLNIAFGIEARKETYTIEAGEPGSYLRGPVSTAAPGSQGFTGFQPSNEVDEDRTNVGGYLALEAEVLPDVTVAAAVRQEHYSDFGDNTSGRVSARWDLSPNLAFRGSYETGFRAPSLQQQYYTNTAILFVNNVAFETGTYPSISPVGQALGGQPLEPETSQNVSLGFVFRAGGFELTADAYQIEVEDRIVLSETLQASPPAAANPNSLALSGILSPLGATAARFFLNGVDTRTRGLDVVAHYRIIDEQAGTFDLTAAGNINDFDVTRRPQTRQTLLPTPVLLFGRQATLRFEEGTPPWKLSLQGDWSRQNWGATVRTTFYGDVNNAGAAADASGDVHTGDRGVVDAELRYTLPRQVTLALGADNLFDTYPRQIRPANNTTGAFPFTSFSPFGFNGRFVYGRVALNW</sequence>
<keyword evidence="6 8" id="KW-0472">Membrane</keyword>
<evidence type="ECO:0000256" key="1">
    <source>
        <dbReference type="ARBA" id="ARBA00004571"/>
    </source>
</evidence>
<gene>
    <name evidence="13" type="ORF">DJ018_13900</name>
</gene>
<feature type="signal peptide" evidence="10">
    <location>
        <begin position="1"/>
        <end position="23"/>
    </location>
</feature>
<evidence type="ECO:0000259" key="12">
    <source>
        <dbReference type="Pfam" id="PF07715"/>
    </source>
</evidence>
<keyword evidence="3 8" id="KW-1134">Transmembrane beta strand</keyword>
<evidence type="ECO:0000256" key="4">
    <source>
        <dbReference type="ARBA" id="ARBA00022692"/>
    </source>
</evidence>
<dbReference type="SUPFAM" id="SSF56935">
    <property type="entry name" value="Porins"/>
    <property type="match status" value="1"/>
</dbReference>
<keyword evidence="2 8" id="KW-0813">Transport</keyword>
<evidence type="ECO:0000256" key="2">
    <source>
        <dbReference type="ARBA" id="ARBA00022448"/>
    </source>
</evidence>
<dbReference type="InterPro" id="IPR037066">
    <property type="entry name" value="Plug_dom_sf"/>
</dbReference>